<reference evidence="1 2" key="1">
    <citation type="submission" date="2024-01" db="EMBL/GenBank/DDBJ databases">
        <title>The genomes of 5 underutilized Papilionoideae crops provide insights into root nodulation and disease resistanc.</title>
        <authorList>
            <person name="Jiang F."/>
        </authorList>
    </citation>
    <scope>NUCLEOTIDE SEQUENCE [LARGE SCALE GENOMIC DNA]</scope>
    <source>
        <strain evidence="1">LVBAO_FW01</strain>
        <tissue evidence="1">Leaves</tissue>
    </source>
</reference>
<organism evidence="1 2">
    <name type="scientific">Canavalia gladiata</name>
    <name type="common">Sword bean</name>
    <name type="synonym">Dolichos gladiatus</name>
    <dbReference type="NCBI Taxonomy" id="3824"/>
    <lineage>
        <taxon>Eukaryota</taxon>
        <taxon>Viridiplantae</taxon>
        <taxon>Streptophyta</taxon>
        <taxon>Embryophyta</taxon>
        <taxon>Tracheophyta</taxon>
        <taxon>Spermatophyta</taxon>
        <taxon>Magnoliopsida</taxon>
        <taxon>eudicotyledons</taxon>
        <taxon>Gunneridae</taxon>
        <taxon>Pentapetalae</taxon>
        <taxon>rosids</taxon>
        <taxon>fabids</taxon>
        <taxon>Fabales</taxon>
        <taxon>Fabaceae</taxon>
        <taxon>Papilionoideae</taxon>
        <taxon>50 kb inversion clade</taxon>
        <taxon>NPAAA clade</taxon>
        <taxon>indigoferoid/millettioid clade</taxon>
        <taxon>Phaseoleae</taxon>
        <taxon>Canavalia</taxon>
    </lineage>
</organism>
<keyword evidence="2" id="KW-1185">Reference proteome</keyword>
<proteinExistence type="predicted"/>
<dbReference type="Proteomes" id="UP001367508">
    <property type="component" value="Unassembled WGS sequence"/>
</dbReference>
<evidence type="ECO:0000313" key="1">
    <source>
        <dbReference type="EMBL" id="KAK7360970.1"/>
    </source>
</evidence>
<accession>A0AAN9MTZ3</accession>
<dbReference type="AlphaFoldDB" id="A0AAN9MTZ3"/>
<dbReference type="EMBL" id="JAYMYQ010000001">
    <property type="protein sequence ID" value="KAK7360970.1"/>
    <property type="molecule type" value="Genomic_DNA"/>
</dbReference>
<protein>
    <submittedName>
        <fullName evidence="1">Uncharacterized protein</fullName>
    </submittedName>
</protein>
<comment type="caution">
    <text evidence="1">The sequence shown here is derived from an EMBL/GenBank/DDBJ whole genome shotgun (WGS) entry which is preliminary data.</text>
</comment>
<evidence type="ECO:0000313" key="2">
    <source>
        <dbReference type="Proteomes" id="UP001367508"/>
    </source>
</evidence>
<name>A0AAN9MTZ3_CANGL</name>
<sequence>MIPRVSCETKPLWNVMCYKSVSLVQGCEHSLHIHRFADSEFIGIEPIVVQSDSESCPLLIVVLKMIAMKCCNSDHD</sequence>
<gene>
    <name evidence="1" type="ORF">VNO77_02991</name>
</gene>